<feature type="domain" description="IrrE N-terminal-like" evidence="1">
    <location>
        <begin position="151"/>
        <end position="221"/>
    </location>
</feature>
<keyword evidence="3" id="KW-1185">Reference proteome</keyword>
<dbReference type="EMBL" id="JACCKX010000001">
    <property type="protein sequence ID" value="NZA02849.1"/>
    <property type="molecule type" value="Genomic_DNA"/>
</dbReference>
<comment type="caution">
    <text evidence="2">The sequence shown here is derived from an EMBL/GenBank/DDBJ whole genome shotgun (WGS) entry which is preliminary data.</text>
</comment>
<dbReference type="AlphaFoldDB" id="A0A853IYS5"/>
<reference evidence="2 3" key="1">
    <citation type="submission" date="2020-07" db="EMBL/GenBank/DDBJ databases">
        <authorList>
            <person name="Maaloum M."/>
        </authorList>
    </citation>
    <scope>NUCLEOTIDE SEQUENCE [LARGE SCALE GENOMIC DNA]</scope>
    <source>
        <strain evidence="2 3">GCS-AN-3</strain>
    </source>
</reference>
<organism evidence="2 3">
    <name type="scientific">Ottowia beijingensis</name>
    <dbReference type="NCBI Taxonomy" id="1207057"/>
    <lineage>
        <taxon>Bacteria</taxon>
        <taxon>Pseudomonadati</taxon>
        <taxon>Pseudomonadota</taxon>
        <taxon>Betaproteobacteria</taxon>
        <taxon>Burkholderiales</taxon>
        <taxon>Comamonadaceae</taxon>
        <taxon>Ottowia</taxon>
    </lineage>
</organism>
<evidence type="ECO:0000313" key="3">
    <source>
        <dbReference type="Proteomes" id="UP000589716"/>
    </source>
</evidence>
<dbReference type="Proteomes" id="UP000589716">
    <property type="component" value="Unassembled WGS sequence"/>
</dbReference>
<sequence length="282" mass="31341">MDLLEYETARALLDQLLADSRLYRTGKDYRALLDFVIRLRNFAPFNAMLLQVQKPGLMYAASRLDWLERFNRTVKDGARPLLILWPFGPVALVYDVADTLGDPLPDGVSAFAAHGAVDSATLAGYASKMAKKHIVWNEVDAGDGKAGSIKVALRATKPELPTRYQMSVNRNHGPNVQFATVAHELGHLFLGHLGKDKYLNIPERPPLQHSQRELEAESLSYIVCARNGVLSQSASYLSMHVKSDTTVDQIDLYQVMRAAGQVEALLGLTAHTKYERPQKAVR</sequence>
<dbReference type="Pfam" id="PF06114">
    <property type="entry name" value="Peptidase_M78"/>
    <property type="match status" value="1"/>
</dbReference>
<dbReference type="RefSeq" id="WP_180551137.1">
    <property type="nucleotide sequence ID" value="NZ_JACCKX010000001.1"/>
</dbReference>
<name>A0A853IYS5_9BURK</name>
<gene>
    <name evidence="2" type="ORF">H0I39_15905</name>
</gene>
<proteinExistence type="predicted"/>
<accession>A0A853IYS5</accession>
<evidence type="ECO:0000259" key="1">
    <source>
        <dbReference type="Pfam" id="PF06114"/>
    </source>
</evidence>
<dbReference type="Gene3D" id="1.10.10.2910">
    <property type="match status" value="1"/>
</dbReference>
<evidence type="ECO:0000313" key="2">
    <source>
        <dbReference type="EMBL" id="NZA02849.1"/>
    </source>
</evidence>
<dbReference type="InterPro" id="IPR010359">
    <property type="entry name" value="IrrE_HExxH"/>
</dbReference>
<protein>
    <submittedName>
        <fullName evidence="2">ImmA/IrrE family metallo-endopeptidase</fullName>
    </submittedName>
</protein>